<organism evidence="1 2">
    <name type="scientific">Micromonospora zingiberis</name>
    <dbReference type="NCBI Taxonomy" id="2053011"/>
    <lineage>
        <taxon>Bacteria</taxon>
        <taxon>Bacillati</taxon>
        <taxon>Actinomycetota</taxon>
        <taxon>Actinomycetes</taxon>
        <taxon>Micromonosporales</taxon>
        <taxon>Micromonosporaceae</taxon>
        <taxon>Micromonospora</taxon>
    </lineage>
</organism>
<dbReference type="Proteomes" id="UP000292274">
    <property type="component" value="Unassembled WGS sequence"/>
</dbReference>
<gene>
    <name evidence="1" type="ORF">E0H26_25280</name>
</gene>
<sequence length="197" mass="22492">MKKIKQRNPLKPTRVEKISLDLRLPIVADGALAGPQVEGSLVPVLIVDTTRRPEIEELIRVHQFVPNGDITSQWGIVEKQPDMVGLMLDFHRPVRARAVLTFSIEDEAILVESALTAKAVYLQSGSAGDIFSQNLDNPRILIEVPAEDFRPKWDQVFLRRMTDVLRRKNAITEKEAGRHAQELIRQLKRFTNFRLPR</sequence>
<dbReference type="AlphaFoldDB" id="A0A4R0G4E8"/>
<dbReference type="OrthoDB" id="3365862at2"/>
<dbReference type="RefSeq" id="WP_131307960.1">
    <property type="nucleotide sequence ID" value="NZ_SJJR01000024.1"/>
</dbReference>
<keyword evidence="2" id="KW-1185">Reference proteome</keyword>
<name>A0A4R0G4E8_9ACTN</name>
<dbReference type="EMBL" id="SJJR01000024">
    <property type="protein sequence ID" value="TCB91604.1"/>
    <property type="molecule type" value="Genomic_DNA"/>
</dbReference>
<evidence type="ECO:0000313" key="1">
    <source>
        <dbReference type="EMBL" id="TCB91604.1"/>
    </source>
</evidence>
<reference evidence="1 2" key="1">
    <citation type="submission" date="2019-02" db="EMBL/GenBank/DDBJ databases">
        <title>Jishengella sp. nov., isolated from a root of Zingiber montanum.</title>
        <authorList>
            <person name="Kuncharoen N."/>
            <person name="Kudo T."/>
            <person name="Masahiro Y."/>
            <person name="Ohkuma M."/>
            <person name="Tanasupawat S."/>
        </authorList>
    </citation>
    <scope>NUCLEOTIDE SEQUENCE [LARGE SCALE GENOMIC DNA]</scope>
    <source>
        <strain evidence="1 2">PLAI 1-1</strain>
    </source>
</reference>
<proteinExistence type="predicted"/>
<accession>A0A4R0G4E8</accession>
<protein>
    <submittedName>
        <fullName evidence="1">Uncharacterized protein</fullName>
    </submittedName>
</protein>
<evidence type="ECO:0000313" key="2">
    <source>
        <dbReference type="Proteomes" id="UP000292274"/>
    </source>
</evidence>
<comment type="caution">
    <text evidence="1">The sequence shown here is derived from an EMBL/GenBank/DDBJ whole genome shotgun (WGS) entry which is preliminary data.</text>
</comment>